<feature type="domain" description="PIN" evidence="5">
    <location>
        <begin position="15"/>
        <end position="128"/>
    </location>
</feature>
<reference evidence="7" key="1">
    <citation type="submission" date="2016-10" db="EMBL/GenBank/DDBJ databases">
        <authorList>
            <person name="Varghese N."/>
            <person name="Submissions S."/>
        </authorList>
    </citation>
    <scope>NUCLEOTIDE SEQUENCE [LARGE SCALE GENOMIC DNA]</scope>
    <source>
        <strain evidence="7">DSM 22951</strain>
    </source>
</reference>
<dbReference type="GO" id="GO:0016787">
    <property type="term" value="F:hydrolase activity"/>
    <property type="evidence" value="ECO:0007669"/>
    <property type="project" value="UniProtKB-KW"/>
</dbReference>
<gene>
    <name evidence="6" type="ORF">SAMN04489750_3084</name>
</gene>
<evidence type="ECO:0000259" key="5">
    <source>
        <dbReference type="Pfam" id="PF01850"/>
    </source>
</evidence>
<keyword evidence="1" id="KW-0540">Nuclease</keyword>
<keyword evidence="2" id="KW-0479">Metal-binding</keyword>
<evidence type="ECO:0000256" key="2">
    <source>
        <dbReference type="ARBA" id="ARBA00022723"/>
    </source>
</evidence>
<dbReference type="Proteomes" id="UP000250028">
    <property type="component" value="Unassembled WGS sequence"/>
</dbReference>
<protein>
    <submittedName>
        <fullName evidence="6">Predicted nucleic acid-binding protein, contains PIN domain</fullName>
    </submittedName>
</protein>
<keyword evidence="7" id="KW-1185">Reference proteome</keyword>
<dbReference type="Pfam" id="PF01850">
    <property type="entry name" value="PIN"/>
    <property type="match status" value="1"/>
</dbReference>
<evidence type="ECO:0000256" key="1">
    <source>
        <dbReference type="ARBA" id="ARBA00022722"/>
    </source>
</evidence>
<dbReference type="AlphaFoldDB" id="A0A2Y8ZUL1"/>
<sequence>MTFWTNSAATTDVLYLDTSAFLDRLFRQKDHGAVTDALMAAQRAGEPVVSSRLLRLEARRTQLRVGADWPAMDRQVRELHLLPVNEDVWRAAFDIEVHVKTLDALHLATCRLVGARLLSSDEQLRSAAAALGVPIA</sequence>
<dbReference type="GO" id="GO:0046872">
    <property type="term" value="F:metal ion binding"/>
    <property type="evidence" value="ECO:0007669"/>
    <property type="project" value="UniProtKB-KW"/>
</dbReference>
<dbReference type="EMBL" id="UESZ01000001">
    <property type="protein sequence ID" value="SSA35714.1"/>
    <property type="molecule type" value="Genomic_DNA"/>
</dbReference>
<name>A0A2Y8ZUL1_9MICO</name>
<keyword evidence="4" id="KW-0460">Magnesium</keyword>
<keyword evidence="3" id="KW-0378">Hydrolase</keyword>
<dbReference type="CDD" id="cd09874">
    <property type="entry name" value="PIN_MT3492-like"/>
    <property type="match status" value="1"/>
</dbReference>
<dbReference type="InterPro" id="IPR029060">
    <property type="entry name" value="PIN-like_dom_sf"/>
</dbReference>
<proteinExistence type="predicted"/>
<evidence type="ECO:0000313" key="7">
    <source>
        <dbReference type="Proteomes" id="UP000250028"/>
    </source>
</evidence>
<accession>A0A2Y8ZUL1</accession>
<evidence type="ECO:0000256" key="4">
    <source>
        <dbReference type="ARBA" id="ARBA00022842"/>
    </source>
</evidence>
<dbReference type="SUPFAM" id="SSF88723">
    <property type="entry name" value="PIN domain-like"/>
    <property type="match status" value="1"/>
</dbReference>
<dbReference type="OrthoDB" id="1525146at2"/>
<dbReference type="GO" id="GO:0004518">
    <property type="term" value="F:nuclease activity"/>
    <property type="evidence" value="ECO:0007669"/>
    <property type="project" value="UniProtKB-KW"/>
</dbReference>
<organism evidence="6 7">
    <name type="scientific">Branchiibius hedensis</name>
    <dbReference type="NCBI Taxonomy" id="672460"/>
    <lineage>
        <taxon>Bacteria</taxon>
        <taxon>Bacillati</taxon>
        <taxon>Actinomycetota</taxon>
        <taxon>Actinomycetes</taxon>
        <taxon>Micrococcales</taxon>
        <taxon>Dermacoccaceae</taxon>
        <taxon>Branchiibius</taxon>
    </lineage>
</organism>
<evidence type="ECO:0000313" key="6">
    <source>
        <dbReference type="EMBL" id="SSA35714.1"/>
    </source>
</evidence>
<dbReference type="Gene3D" id="3.40.50.1010">
    <property type="entry name" value="5'-nuclease"/>
    <property type="match status" value="1"/>
</dbReference>
<dbReference type="InterPro" id="IPR002716">
    <property type="entry name" value="PIN_dom"/>
</dbReference>
<evidence type="ECO:0000256" key="3">
    <source>
        <dbReference type="ARBA" id="ARBA00022801"/>
    </source>
</evidence>